<organism evidence="2 3">
    <name type="scientific">Pseudomonas endophytica</name>
    <dbReference type="NCBI Taxonomy" id="1563157"/>
    <lineage>
        <taxon>Bacteria</taxon>
        <taxon>Pseudomonadati</taxon>
        <taxon>Pseudomonadota</taxon>
        <taxon>Gammaproteobacteria</taxon>
        <taxon>Pseudomonadales</taxon>
        <taxon>Pseudomonadaceae</taxon>
        <taxon>Pseudomonas</taxon>
    </lineage>
</organism>
<gene>
    <name evidence="2" type="ORF">AQS70_17650</name>
</gene>
<comment type="caution">
    <text evidence="2">The sequence shown here is derived from an EMBL/GenBank/DDBJ whole genome shotgun (WGS) entry which is preliminary data.</text>
</comment>
<dbReference type="RefSeq" id="WP_055104926.1">
    <property type="nucleotide sequence ID" value="NZ_LLWH01000233.1"/>
</dbReference>
<dbReference type="STRING" id="1563157.AQS70_17650"/>
<accession>A0A0Q1CAY3</accession>
<keyword evidence="3" id="KW-1185">Reference proteome</keyword>
<evidence type="ECO:0000256" key="1">
    <source>
        <dbReference type="SAM" id="MobiDB-lite"/>
    </source>
</evidence>
<dbReference type="Proteomes" id="UP000050342">
    <property type="component" value="Unassembled WGS sequence"/>
</dbReference>
<sequence>MTKKLDSFANKGSFHTQSILTTGVLQTKVELPLTLLTTLDFNDHGAALRPQYHHPVAQNHCGHRPNPAKRQGDVASHMGRRQQVTFSQAC</sequence>
<proteinExistence type="predicted"/>
<evidence type="ECO:0000313" key="2">
    <source>
        <dbReference type="EMBL" id="KQB51569.1"/>
    </source>
</evidence>
<name>A0A0Q1CAY3_9PSED</name>
<evidence type="ECO:0000313" key="3">
    <source>
        <dbReference type="Proteomes" id="UP000050342"/>
    </source>
</evidence>
<dbReference type="AlphaFoldDB" id="A0A0Q1CAY3"/>
<feature type="region of interest" description="Disordered" evidence="1">
    <location>
        <begin position="56"/>
        <end position="90"/>
    </location>
</feature>
<protein>
    <submittedName>
        <fullName evidence="2">Uncharacterized protein</fullName>
    </submittedName>
</protein>
<reference evidence="2 3" key="1">
    <citation type="submission" date="2015-10" db="EMBL/GenBank/DDBJ databases">
        <title>Pseudomonas helleri sp. nov. and Pseudomonas weihenstephanensis sp. nov., isolated from raw cows milk.</title>
        <authorList>
            <person name="Von Neubeck M."/>
            <person name="Huptas C."/>
            <person name="Wenning M."/>
            <person name="Scherer S."/>
        </authorList>
    </citation>
    <scope>NUCLEOTIDE SEQUENCE [LARGE SCALE GENOMIC DNA]</scope>
    <source>
        <strain evidence="2 3">BSTT44</strain>
    </source>
</reference>
<dbReference type="EMBL" id="LLWH01000233">
    <property type="protein sequence ID" value="KQB51569.1"/>
    <property type="molecule type" value="Genomic_DNA"/>
</dbReference>